<keyword evidence="2" id="KW-1185">Reference proteome</keyword>
<name>A0ACC0UQ05_9HYPO</name>
<comment type="caution">
    <text evidence="1">The sequence shown here is derived from an EMBL/GenBank/DDBJ whole genome shotgun (WGS) entry which is preliminary data.</text>
</comment>
<reference evidence="1" key="1">
    <citation type="submission" date="2022-10" db="EMBL/GenBank/DDBJ databases">
        <title>Complete Genome of Trichothecium roseum strain YXFP-22015, a Plant Pathogen Isolated from Citrus.</title>
        <authorList>
            <person name="Wang Y."/>
            <person name="Zhu L."/>
        </authorList>
    </citation>
    <scope>NUCLEOTIDE SEQUENCE</scope>
    <source>
        <strain evidence="1">YXFP-22015</strain>
    </source>
</reference>
<gene>
    <name evidence="1" type="ORF">N3K66_008367</name>
</gene>
<proteinExistence type="predicted"/>
<sequence>MFHRRTCEIQVFVLTESTVERILDTKNMTEQDFVTLAKSLTHAALRNSMEAVDRRTANLREAIKDEVIRLVNHEQQLRTERAILTNRRQQLLELIRGKTVTAS</sequence>
<evidence type="ECO:0000313" key="1">
    <source>
        <dbReference type="EMBL" id="KAI9896195.1"/>
    </source>
</evidence>
<protein>
    <submittedName>
        <fullName evidence="1">Uncharacterized protein</fullName>
    </submittedName>
</protein>
<organism evidence="1 2">
    <name type="scientific">Trichothecium roseum</name>
    <dbReference type="NCBI Taxonomy" id="47278"/>
    <lineage>
        <taxon>Eukaryota</taxon>
        <taxon>Fungi</taxon>
        <taxon>Dikarya</taxon>
        <taxon>Ascomycota</taxon>
        <taxon>Pezizomycotina</taxon>
        <taxon>Sordariomycetes</taxon>
        <taxon>Hypocreomycetidae</taxon>
        <taxon>Hypocreales</taxon>
        <taxon>Hypocreales incertae sedis</taxon>
        <taxon>Trichothecium</taxon>
    </lineage>
</organism>
<evidence type="ECO:0000313" key="2">
    <source>
        <dbReference type="Proteomes" id="UP001163324"/>
    </source>
</evidence>
<accession>A0ACC0UQ05</accession>
<dbReference type="Proteomes" id="UP001163324">
    <property type="component" value="Chromosome 9"/>
</dbReference>
<dbReference type="EMBL" id="CM047948">
    <property type="protein sequence ID" value="KAI9896195.1"/>
    <property type="molecule type" value="Genomic_DNA"/>
</dbReference>